<proteinExistence type="inferred from homology"/>
<evidence type="ECO:0000256" key="5">
    <source>
        <dbReference type="ARBA" id="ARBA00022840"/>
    </source>
</evidence>
<sequence length="327" mass="36117">MAERSLELDSIELAAAIFGSGDQNIHLLEKEFRVTAVCRGSVLRFTGEQKDVDAAARAVEGMVTLMENHTPLEEQTVRYCMSLAHGGEEKRLRELTDDFVAVTAKGRPIHPKTLGQKEYLAAIRKNAITFGVGPAGTGKTYLAVAMAVKAFKSKDVSRIILTRPAVEAGEKLGFLPGDLQNKVDPYLRPLYDGLFDLLGAETFQKLFEKQVIEVAPLAYMRGRTLDDAFIILDEAQNTTPEQMKMFLTRMGVGSKVVVTGDVTQIDLPDKVRSGLIDALHVLRNVEGIAQVRLTEKDVVRHRLVQQIVKAYEQAAEEKSGSPEHKKV</sequence>
<evidence type="ECO:0000256" key="4">
    <source>
        <dbReference type="ARBA" id="ARBA00022741"/>
    </source>
</evidence>
<organism evidence="8 9">
    <name type="scientific">Subdoligranulum variabile</name>
    <dbReference type="NCBI Taxonomy" id="214851"/>
    <lineage>
        <taxon>Bacteria</taxon>
        <taxon>Bacillati</taxon>
        <taxon>Bacillota</taxon>
        <taxon>Clostridia</taxon>
        <taxon>Eubacteriales</taxon>
        <taxon>Oscillospiraceae</taxon>
        <taxon>Subdoligranulum</taxon>
    </lineage>
</organism>
<evidence type="ECO:0000256" key="3">
    <source>
        <dbReference type="ARBA" id="ARBA00022490"/>
    </source>
</evidence>
<dbReference type="InterPro" id="IPR051451">
    <property type="entry name" value="PhoH2-like"/>
</dbReference>
<dbReference type="Pfam" id="PF02562">
    <property type="entry name" value="PhoH"/>
    <property type="match status" value="1"/>
</dbReference>
<dbReference type="FunFam" id="3.40.50.300:FF:000013">
    <property type="entry name" value="PhoH family ATPase"/>
    <property type="match status" value="1"/>
</dbReference>
<keyword evidence="3" id="KW-0963">Cytoplasm</keyword>
<protein>
    <recommendedName>
        <fullName evidence="6">PhoH-like protein</fullName>
    </recommendedName>
</protein>
<gene>
    <name evidence="8" type="ORF">KHY36_00410</name>
</gene>
<keyword evidence="4" id="KW-0547">Nucleotide-binding</keyword>
<evidence type="ECO:0000259" key="7">
    <source>
        <dbReference type="Pfam" id="PF02562"/>
    </source>
</evidence>
<comment type="caution">
    <text evidence="8">The sequence shown here is derived from an EMBL/GenBank/DDBJ whole genome shotgun (WGS) entry which is preliminary data.</text>
</comment>
<dbReference type="Gene3D" id="3.40.50.300">
    <property type="entry name" value="P-loop containing nucleotide triphosphate hydrolases"/>
    <property type="match status" value="1"/>
</dbReference>
<evidence type="ECO:0000256" key="1">
    <source>
        <dbReference type="ARBA" id="ARBA00004496"/>
    </source>
</evidence>
<comment type="subcellular location">
    <subcellularLocation>
        <location evidence="1">Cytoplasm</location>
    </subcellularLocation>
</comment>
<dbReference type="InterPro" id="IPR027417">
    <property type="entry name" value="P-loop_NTPase"/>
</dbReference>
<dbReference type="Proteomes" id="UP000759273">
    <property type="component" value="Unassembled WGS sequence"/>
</dbReference>
<dbReference type="GO" id="GO:0005829">
    <property type="term" value="C:cytosol"/>
    <property type="evidence" value="ECO:0007669"/>
    <property type="project" value="TreeGrafter"/>
</dbReference>
<comment type="similarity">
    <text evidence="2">Belongs to the PhoH family.</text>
</comment>
<evidence type="ECO:0000313" key="8">
    <source>
        <dbReference type="EMBL" id="MBS5330977.1"/>
    </source>
</evidence>
<reference evidence="8" key="1">
    <citation type="submission" date="2021-02" db="EMBL/GenBank/DDBJ databases">
        <title>Infant gut strain persistence is associated with maternal origin, phylogeny, and functional potential including surface adhesion and iron acquisition.</title>
        <authorList>
            <person name="Lou Y.C."/>
        </authorList>
    </citation>
    <scope>NUCLEOTIDE SEQUENCE</scope>
    <source>
        <strain evidence="8">L3_101_000M1_dasL3_101_000M1_concoct_87</strain>
    </source>
</reference>
<name>A0A943D6K3_9FIRM</name>
<accession>A0A943D6K3</accession>
<evidence type="ECO:0000256" key="2">
    <source>
        <dbReference type="ARBA" id="ARBA00010393"/>
    </source>
</evidence>
<dbReference type="InterPro" id="IPR003714">
    <property type="entry name" value="PhoH"/>
</dbReference>
<evidence type="ECO:0000256" key="6">
    <source>
        <dbReference type="ARBA" id="ARBA00039970"/>
    </source>
</evidence>
<dbReference type="GO" id="GO:0005524">
    <property type="term" value="F:ATP binding"/>
    <property type="evidence" value="ECO:0007669"/>
    <property type="project" value="UniProtKB-KW"/>
</dbReference>
<evidence type="ECO:0000313" key="9">
    <source>
        <dbReference type="Proteomes" id="UP000759273"/>
    </source>
</evidence>
<dbReference type="PANTHER" id="PTHR30473:SF1">
    <property type="entry name" value="PHOH-LIKE PROTEIN"/>
    <property type="match status" value="1"/>
</dbReference>
<dbReference type="AlphaFoldDB" id="A0A943D6K3"/>
<keyword evidence="5" id="KW-0067">ATP-binding</keyword>
<dbReference type="SUPFAM" id="SSF52540">
    <property type="entry name" value="P-loop containing nucleoside triphosphate hydrolases"/>
    <property type="match status" value="1"/>
</dbReference>
<dbReference type="PANTHER" id="PTHR30473">
    <property type="entry name" value="PROTEIN PHOH"/>
    <property type="match status" value="1"/>
</dbReference>
<feature type="domain" description="PhoH-like protein" evidence="7">
    <location>
        <begin position="109"/>
        <end position="312"/>
    </location>
</feature>
<dbReference type="EMBL" id="JAGZGG010000001">
    <property type="protein sequence ID" value="MBS5330977.1"/>
    <property type="molecule type" value="Genomic_DNA"/>
</dbReference>